<evidence type="ECO:0000256" key="8">
    <source>
        <dbReference type="PIRSR" id="PIRSR000388-1"/>
    </source>
</evidence>
<dbReference type="CDD" id="cd06557">
    <property type="entry name" value="KPHMT-like"/>
    <property type="match status" value="1"/>
</dbReference>
<comment type="subunit">
    <text evidence="3 7">Homodecamer; pentamer of dimers.</text>
</comment>
<name>A0AAX3BGW2_9SPIR</name>
<reference evidence="11" key="2">
    <citation type="submission" date="2022-06" db="EMBL/GenBank/DDBJ databases">
        <title>Thermospira aquatica gen. nov., sp. nov.</title>
        <authorList>
            <person name="Ben Ali Gam Z."/>
            <person name="Labat M."/>
        </authorList>
    </citation>
    <scope>NUCLEOTIDE SEQUENCE</scope>
    <source>
        <strain evidence="11">F1F22</strain>
    </source>
</reference>
<comment type="pathway">
    <text evidence="1 7">Cofactor biosynthesis; (R)-pantothenate biosynthesis; (R)-pantoate from 3-methyl-2-oxobutanoate: step 1/2.</text>
</comment>
<keyword evidence="7 10" id="KW-0460">Magnesium</keyword>
<dbReference type="EMBL" id="CP073355">
    <property type="protein sequence ID" value="URA10696.1"/>
    <property type="molecule type" value="Genomic_DNA"/>
</dbReference>
<feature type="binding site" evidence="7 9">
    <location>
        <position position="111"/>
    </location>
    <ligand>
        <name>3-methyl-2-oxobutanoate</name>
        <dbReference type="ChEBI" id="CHEBI:11851"/>
    </ligand>
</feature>
<comment type="catalytic activity">
    <reaction evidence="7">
        <text>(6R)-5,10-methylene-5,6,7,8-tetrahydrofolate + 3-methyl-2-oxobutanoate + H2O = 2-dehydropantoate + (6S)-5,6,7,8-tetrahydrofolate</text>
        <dbReference type="Rhea" id="RHEA:11824"/>
        <dbReference type="ChEBI" id="CHEBI:11561"/>
        <dbReference type="ChEBI" id="CHEBI:11851"/>
        <dbReference type="ChEBI" id="CHEBI:15377"/>
        <dbReference type="ChEBI" id="CHEBI:15636"/>
        <dbReference type="ChEBI" id="CHEBI:57453"/>
        <dbReference type="EC" id="2.1.2.11"/>
    </reaction>
</comment>
<comment type="similarity">
    <text evidence="2 7">Belongs to the PanB family.</text>
</comment>
<evidence type="ECO:0000256" key="6">
    <source>
        <dbReference type="ARBA" id="ARBA00056497"/>
    </source>
</evidence>
<dbReference type="NCBIfam" id="TIGR00222">
    <property type="entry name" value="panB"/>
    <property type="match status" value="1"/>
</dbReference>
<organism evidence="11 12">
    <name type="scientific">Thermospira aquatica</name>
    <dbReference type="NCBI Taxonomy" id="2828656"/>
    <lineage>
        <taxon>Bacteria</taxon>
        <taxon>Pseudomonadati</taxon>
        <taxon>Spirochaetota</taxon>
        <taxon>Spirochaetia</taxon>
        <taxon>Brevinematales</taxon>
        <taxon>Thermospiraceae</taxon>
        <taxon>Thermospira</taxon>
    </lineage>
</organism>
<protein>
    <recommendedName>
        <fullName evidence="7">3-methyl-2-oxobutanoate hydroxymethyltransferase</fullName>
        <ecNumber evidence="7">2.1.2.11</ecNumber>
    </recommendedName>
    <alternativeName>
        <fullName evidence="7">Ketopantoate hydroxymethyltransferase</fullName>
        <shortName evidence="7">KPHMT</shortName>
    </alternativeName>
</protein>
<evidence type="ECO:0000256" key="5">
    <source>
        <dbReference type="ARBA" id="ARBA00022679"/>
    </source>
</evidence>
<dbReference type="AlphaFoldDB" id="A0AAX3BGW2"/>
<dbReference type="GO" id="GO:0005737">
    <property type="term" value="C:cytoplasm"/>
    <property type="evidence" value="ECO:0007669"/>
    <property type="project" value="UniProtKB-SubCell"/>
</dbReference>
<dbReference type="GO" id="GO:0015940">
    <property type="term" value="P:pantothenate biosynthetic process"/>
    <property type="evidence" value="ECO:0007669"/>
    <property type="project" value="UniProtKB-UniRule"/>
</dbReference>
<dbReference type="Gene3D" id="3.20.20.60">
    <property type="entry name" value="Phosphoenolpyruvate-binding domains"/>
    <property type="match status" value="1"/>
</dbReference>
<evidence type="ECO:0000256" key="7">
    <source>
        <dbReference type="HAMAP-Rule" id="MF_00156"/>
    </source>
</evidence>
<dbReference type="InterPro" id="IPR040442">
    <property type="entry name" value="Pyrv_kinase-like_dom_sf"/>
</dbReference>
<dbReference type="PIRSF" id="PIRSF000388">
    <property type="entry name" value="Pantoate_hydroxy_MeTrfase"/>
    <property type="match status" value="1"/>
</dbReference>
<dbReference type="InterPro" id="IPR003700">
    <property type="entry name" value="Pantoate_hydroxy_MeTrfase"/>
</dbReference>
<feature type="binding site" evidence="7 10">
    <location>
        <position position="42"/>
    </location>
    <ligand>
        <name>Mg(2+)</name>
        <dbReference type="ChEBI" id="CHEBI:18420"/>
    </ligand>
</feature>
<dbReference type="RefSeq" id="WP_271435823.1">
    <property type="nucleotide sequence ID" value="NZ_CP073355.1"/>
</dbReference>
<feature type="binding site" evidence="7 9">
    <location>
        <position position="81"/>
    </location>
    <ligand>
        <name>3-methyl-2-oxobutanoate</name>
        <dbReference type="ChEBI" id="CHEBI:11851"/>
    </ligand>
</feature>
<reference evidence="11" key="1">
    <citation type="submission" date="2021-04" db="EMBL/GenBank/DDBJ databases">
        <authorList>
            <person name="Postec A."/>
        </authorList>
    </citation>
    <scope>NUCLEOTIDE SEQUENCE</scope>
    <source>
        <strain evidence="11">F1F22</strain>
    </source>
</reference>
<feature type="binding site" evidence="7 10">
    <location>
        <position position="81"/>
    </location>
    <ligand>
        <name>Mg(2+)</name>
        <dbReference type="ChEBI" id="CHEBI:18420"/>
    </ligand>
</feature>
<keyword evidence="4 7" id="KW-0566">Pantothenate biosynthesis</keyword>
<dbReference type="EC" id="2.1.2.11" evidence="7"/>
<sequence length="264" mass="29000">MVTAARIRSLKGKRKISMLTAYDYLTARILEAASIDIILVGDSMGTTVLGYPTTIPVSMDIMVPHVAAVKRGAPHTMVVADMPFLSYGLSEEEAIRNAGRFLKEGNADAIKLEGGREIVPLIEKMVSLGIPVMGHIGLRPQQVLKVGYQIAGKNDKEIEELSEDAKILENAGIFSLVLEDTTEEAARLITDMLSIPTIGIGAGRYTDGQVLVITDMLGYNPEINYKHNKTYVNLYNTIFNAAVQYKEEVEKGLFPAEENVFHQK</sequence>
<accession>A0AAX3BGW2</accession>
<dbReference type="Proteomes" id="UP001056539">
    <property type="component" value="Chromosome"/>
</dbReference>
<evidence type="ECO:0000313" key="12">
    <source>
        <dbReference type="Proteomes" id="UP001056539"/>
    </source>
</evidence>
<gene>
    <name evidence="7 11" type="primary">panB</name>
    <name evidence="11" type="ORF">KDW03_02520</name>
</gene>
<evidence type="ECO:0000256" key="9">
    <source>
        <dbReference type="PIRSR" id="PIRSR000388-2"/>
    </source>
</evidence>
<dbReference type="PANTHER" id="PTHR20881">
    <property type="entry name" value="3-METHYL-2-OXOBUTANOATE HYDROXYMETHYLTRANSFERASE"/>
    <property type="match status" value="1"/>
</dbReference>
<evidence type="ECO:0000256" key="2">
    <source>
        <dbReference type="ARBA" id="ARBA00008676"/>
    </source>
</evidence>
<evidence type="ECO:0000256" key="10">
    <source>
        <dbReference type="PIRSR" id="PIRSR000388-3"/>
    </source>
</evidence>
<feature type="active site" description="Proton acceptor" evidence="7 8">
    <location>
        <position position="179"/>
    </location>
</feature>
<dbReference type="GO" id="GO:0000287">
    <property type="term" value="F:magnesium ion binding"/>
    <property type="evidence" value="ECO:0007669"/>
    <property type="project" value="TreeGrafter"/>
</dbReference>
<dbReference type="GO" id="GO:0003864">
    <property type="term" value="F:3-methyl-2-oxobutanoate hydroxymethyltransferase activity"/>
    <property type="evidence" value="ECO:0007669"/>
    <property type="project" value="UniProtKB-UniRule"/>
</dbReference>
<feature type="binding site" evidence="7 10">
    <location>
        <position position="113"/>
    </location>
    <ligand>
        <name>Mg(2+)</name>
        <dbReference type="ChEBI" id="CHEBI:18420"/>
    </ligand>
</feature>
<dbReference type="NCBIfam" id="NF001452">
    <property type="entry name" value="PRK00311.1"/>
    <property type="match status" value="1"/>
</dbReference>
<keyword evidence="7" id="KW-0963">Cytoplasm</keyword>
<keyword evidence="12" id="KW-1185">Reference proteome</keyword>
<proteinExistence type="inferred from homology"/>
<keyword evidence="7 10" id="KW-0479">Metal-binding</keyword>
<comment type="function">
    <text evidence="6 7">Catalyzes the reversible reaction in which hydroxymethyl group from 5,10-methylenetetrahydrofolate is transferred onto alpha-ketoisovalerate to form ketopantoate.</text>
</comment>
<dbReference type="PANTHER" id="PTHR20881:SF0">
    <property type="entry name" value="3-METHYL-2-OXOBUTANOATE HYDROXYMETHYLTRANSFERASE"/>
    <property type="match status" value="1"/>
</dbReference>
<dbReference type="FunFam" id="3.20.20.60:FF:000003">
    <property type="entry name" value="3-methyl-2-oxobutanoate hydroxymethyltransferase"/>
    <property type="match status" value="1"/>
</dbReference>
<dbReference type="InterPro" id="IPR015813">
    <property type="entry name" value="Pyrv/PenolPyrv_kinase-like_dom"/>
</dbReference>
<comment type="subcellular location">
    <subcellularLocation>
        <location evidence="7">Cytoplasm</location>
    </subcellularLocation>
</comment>
<evidence type="ECO:0000313" key="11">
    <source>
        <dbReference type="EMBL" id="URA10696.1"/>
    </source>
</evidence>
<dbReference type="KEGG" id="taqu:KDW03_02520"/>
<dbReference type="Pfam" id="PF02548">
    <property type="entry name" value="Pantoate_transf"/>
    <property type="match status" value="1"/>
</dbReference>
<dbReference type="SUPFAM" id="SSF51621">
    <property type="entry name" value="Phosphoenolpyruvate/pyruvate domain"/>
    <property type="match status" value="1"/>
</dbReference>
<feature type="binding site" evidence="7 9">
    <location>
        <begin position="42"/>
        <end position="43"/>
    </location>
    <ligand>
        <name>3-methyl-2-oxobutanoate</name>
        <dbReference type="ChEBI" id="CHEBI:11851"/>
    </ligand>
</feature>
<comment type="cofactor">
    <cofactor evidence="7 10">
        <name>Mg(2+)</name>
        <dbReference type="ChEBI" id="CHEBI:18420"/>
    </cofactor>
    <text evidence="7 10">Binds 1 Mg(2+) ion per subunit.</text>
</comment>
<evidence type="ECO:0000256" key="3">
    <source>
        <dbReference type="ARBA" id="ARBA00011424"/>
    </source>
</evidence>
<dbReference type="HAMAP" id="MF_00156">
    <property type="entry name" value="PanB"/>
    <property type="match status" value="1"/>
</dbReference>
<keyword evidence="5 7" id="KW-0808">Transferase</keyword>
<evidence type="ECO:0000256" key="4">
    <source>
        <dbReference type="ARBA" id="ARBA00022655"/>
    </source>
</evidence>
<evidence type="ECO:0000256" key="1">
    <source>
        <dbReference type="ARBA" id="ARBA00005033"/>
    </source>
</evidence>